<dbReference type="PANTHER" id="PTHR47074:SF78">
    <property type="entry name" value="GB|AAF30348.1-RELATED"/>
    <property type="match status" value="1"/>
</dbReference>
<dbReference type="PANTHER" id="PTHR47074">
    <property type="entry name" value="BNAC02G40300D PROTEIN"/>
    <property type="match status" value="1"/>
</dbReference>
<keyword evidence="1" id="KW-1133">Transmembrane helix</keyword>
<dbReference type="Proteomes" id="UP000694251">
    <property type="component" value="Chromosome 13"/>
</dbReference>
<evidence type="ECO:0000313" key="4">
    <source>
        <dbReference type="EMBL" id="KAG7538203.1"/>
    </source>
</evidence>
<evidence type="ECO:0000256" key="1">
    <source>
        <dbReference type="SAM" id="Phobius"/>
    </source>
</evidence>
<accession>A0A8T1Y1U4</accession>
<dbReference type="InterPro" id="IPR002156">
    <property type="entry name" value="RNaseH_domain"/>
</dbReference>
<feature type="domain" description="Reverse transcriptase zinc-binding" evidence="3">
    <location>
        <begin position="200"/>
        <end position="268"/>
    </location>
</feature>
<keyword evidence="1" id="KW-0812">Transmembrane</keyword>
<keyword evidence="1" id="KW-0472">Membrane</keyword>
<sequence length="587" mass="66946">MENILGCLEEAGDIKKTGGMGFRDLHLFNQALLANQVWKIIQRPHSMIFRLLKARYFKDGDIFSANRGTKPSYGWNSLRFGRDLLKTGIQVAIGNGKNTKIGLDPWLPTTPPWPPTLLPMIEPTLAASFLIDPITRQWDETKISNLIDPTDHQKSLSSKEDSYIWSHTKDGKYTVKSGYWKAVSATLTDDDPKPPLASHPDLATNVWKLDIAPKLKHFLWRLASRAIGTAENLRRRNINVNPYYSKCCTKLETRDHTFFSCPEIIPIWRAAGYTTQVLGDQGKPIEEKLQYLIELHTTQNCSKLHQLLPFWLMWRIWKARNDLVFNRNVIEAKDTIERAVMDTKEWLEKSVETDSIPSETTCRRSNNGKWEPPPRGWVKCNYDASHHTGNYPSGLGWIIRNSNGTVLECGMGKFQGRATVEESECTTLIWALQSSWGLGYRSIEFEGDNLTINRLINGNAANPRLQHYLDTIRTWKTMFTSVTFRFRSRESNECGDMLARKALTCNSNAMLFYSCPLFLANVMAMAIAFLRRLRPPATIDGRTERPLRIDQLCARRRLMEEHGSSAHTIIPTPSKGVELINYVLGVV</sequence>
<evidence type="ECO:0000259" key="2">
    <source>
        <dbReference type="Pfam" id="PF13456"/>
    </source>
</evidence>
<name>A0A8T1Y1U4_ARASU</name>
<dbReference type="EMBL" id="JAEFBJ010000013">
    <property type="protein sequence ID" value="KAG7538203.1"/>
    <property type="molecule type" value="Genomic_DNA"/>
</dbReference>
<dbReference type="OrthoDB" id="1108224at2759"/>
<keyword evidence="5" id="KW-1185">Reference proteome</keyword>
<organism evidence="4 5">
    <name type="scientific">Arabidopsis suecica</name>
    <name type="common">Swedish thale-cress</name>
    <name type="synonym">Cardaminopsis suecica</name>
    <dbReference type="NCBI Taxonomy" id="45249"/>
    <lineage>
        <taxon>Eukaryota</taxon>
        <taxon>Viridiplantae</taxon>
        <taxon>Streptophyta</taxon>
        <taxon>Embryophyta</taxon>
        <taxon>Tracheophyta</taxon>
        <taxon>Spermatophyta</taxon>
        <taxon>Magnoliopsida</taxon>
        <taxon>eudicotyledons</taxon>
        <taxon>Gunneridae</taxon>
        <taxon>Pentapetalae</taxon>
        <taxon>rosids</taxon>
        <taxon>malvids</taxon>
        <taxon>Brassicales</taxon>
        <taxon>Brassicaceae</taxon>
        <taxon>Camelineae</taxon>
        <taxon>Arabidopsis</taxon>
    </lineage>
</organism>
<evidence type="ECO:0000313" key="5">
    <source>
        <dbReference type="Proteomes" id="UP000694251"/>
    </source>
</evidence>
<dbReference type="GO" id="GO:0004523">
    <property type="term" value="F:RNA-DNA hybrid ribonuclease activity"/>
    <property type="evidence" value="ECO:0007669"/>
    <property type="project" value="InterPro"/>
</dbReference>
<feature type="transmembrane region" description="Helical" evidence="1">
    <location>
        <begin position="510"/>
        <end position="530"/>
    </location>
</feature>
<dbReference type="InterPro" id="IPR026960">
    <property type="entry name" value="RVT-Znf"/>
</dbReference>
<protein>
    <submittedName>
        <fullName evidence="4">Ribonuclease H domain</fullName>
    </submittedName>
</protein>
<dbReference type="GO" id="GO:0003676">
    <property type="term" value="F:nucleic acid binding"/>
    <property type="evidence" value="ECO:0007669"/>
    <property type="project" value="InterPro"/>
</dbReference>
<gene>
    <name evidence="4" type="ORF">ISN44_As13g020020</name>
</gene>
<dbReference type="Pfam" id="PF13966">
    <property type="entry name" value="zf-RVT"/>
    <property type="match status" value="1"/>
</dbReference>
<dbReference type="InterPro" id="IPR052929">
    <property type="entry name" value="RNase_H-like_EbsB-rel"/>
</dbReference>
<comment type="caution">
    <text evidence="4">The sequence shown here is derived from an EMBL/GenBank/DDBJ whole genome shotgun (WGS) entry which is preliminary data.</text>
</comment>
<proteinExistence type="predicted"/>
<evidence type="ECO:0000259" key="3">
    <source>
        <dbReference type="Pfam" id="PF13966"/>
    </source>
</evidence>
<dbReference type="Pfam" id="PF13456">
    <property type="entry name" value="RVT_3"/>
    <property type="match status" value="1"/>
</dbReference>
<dbReference type="CDD" id="cd06222">
    <property type="entry name" value="RNase_H_like"/>
    <property type="match status" value="1"/>
</dbReference>
<dbReference type="InterPro" id="IPR044730">
    <property type="entry name" value="RNase_H-like_dom_plant"/>
</dbReference>
<dbReference type="AlphaFoldDB" id="A0A8T1Y1U4"/>
<feature type="domain" description="RNase H type-1" evidence="2">
    <location>
        <begin position="381"/>
        <end position="502"/>
    </location>
</feature>
<reference evidence="4 5" key="1">
    <citation type="submission" date="2020-12" db="EMBL/GenBank/DDBJ databases">
        <title>Concerted genomic and epigenomic changes stabilize Arabidopsis allopolyploids.</title>
        <authorList>
            <person name="Chen Z."/>
        </authorList>
    </citation>
    <scope>NUCLEOTIDE SEQUENCE [LARGE SCALE GENOMIC DNA]</scope>
    <source>
        <strain evidence="4">As9502</strain>
        <tissue evidence="4">Leaf</tissue>
    </source>
</reference>